<proteinExistence type="predicted"/>
<reference evidence="1 2" key="1">
    <citation type="journal article" date="2017" name="Int. J. Syst. Evol. Microbiol.">
        <title>Bacillus mangrovi sp. nov., isolated from a sediment sample from a mangrove forest.</title>
        <authorList>
            <person name="Gupta V."/>
            <person name="Singh P.K."/>
            <person name="Korpole S."/>
            <person name="Tanuku N.R.S."/>
            <person name="Pinnaka A.K."/>
        </authorList>
    </citation>
    <scope>NUCLEOTIDE SEQUENCE [LARGE SCALE GENOMIC DNA]</scope>
    <source>
        <strain evidence="1 2">KCTC 33872</strain>
    </source>
</reference>
<dbReference type="OrthoDB" id="2941402at2"/>
<dbReference type="AlphaFoldDB" id="A0A7X2S2H8"/>
<evidence type="ECO:0000313" key="2">
    <source>
        <dbReference type="Proteomes" id="UP000434639"/>
    </source>
</evidence>
<dbReference type="Proteomes" id="UP000434639">
    <property type="component" value="Unassembled WGS sequence"/>
</dbReference>
<gene>
    <name evidence="1" type="ORF">GKZ89_03635</name>
</gene>
<name>A0A7X2S2H8_9BACI</name>
<dbReference type="RefSeq" id="WP_155110984.1">
    <property type="nucleotide sequence ID" value="NZ_WMIB01000001.1"/>
</dbReference>
<sequence length="111" mass="11889">MGKFMLKTAMVGMLLFLGVLAGMQMAGSGMKSLQGYDDPDLKSAFTVKAGENKEVEASILGQSVSSHDFEKKKEQLESMDAFNPLSEAAKGLAASIEALFGKVISYFKNAQ</sequence>
<accession>A0A7X2S2H8</accession>
<protein>
    <submittedName>
        <fullName evidence="1">DUF3679 domain-containing protein</fullName>
    </submittedName>
</protein>
<dbReference type="Pfam" id="PF12438">
    <property type="entry name" value="DUF3679"/>
    <property type="match status" value="1"/>
</dbReference>
<dbReference type="InterPro" id="IPR020534">
    <property type="entry name" value="Uncharacterised_YqxA"/>
</dbReference>
<organism evidence="1 2">
    <name type="scientific">Metabacillus mangrovi</name>
    <dbReference type="NCBI Taxonomy" id="1491830"/>
    <lineage>
        <taxon>Bacteria</taxon>
        <taxon>Bacillati</taxon>
        <taxon>Bacillota</taxon>
        <taxon>Bacilli</taxon>
        <taxon>Bacillales</taxon>
        <taxon>Bacillaceae</taxon>
        <taxon>Metabacillus</taxon>
    </lineage>
</organism>
<evidence type="ECO:0000313" key="1">
    <source>
        <dbReference type="EMBL" id="MTH52487.1"/>
    </source>
</evidence>
<keyword evidence="2" id="KW-1185">Reference proteome</keyword>
<dbReference type="EMBL" id="WMIB01000001">
    <property type="protein sequence ID" value="MTH52487.1"/>
    <property type="molecule type" value="Genomic_DNA"/>
</dbReference>
<comment type="caution">
    <text evidence="1">The sequence shown here is derived from an EMBL/GenBank/DDBJ whole genome shotgun (WGS) entry which is preliminary data.</text>
</comment>